<comment type="subcellular location">
    <subcellularLocation>
        <location evidence="1">Mitochondrion inner membrane</location>
        <topology evidence="1">Single-pass membrane protein</topology>
    </subcellularLocation>
    <subcellularLocation>
        <location evidence="2">Mitochondrion intermembrane space</location>
    </subcellularLocation>
</comment>
<dbReference type="Pfam" id="PF19434">
    <property type="entry name" value="OPA1_C"/>
    <property type="match status" value="1"/>
</dbReference>
<dbReference type="GO" id="GO:0006915">
    <property type="term" value="P:apoptotic process"/>
    <property type="evidence" value="ECO:0007669"/>
    <property type="project" value="UniProtKB-KW"/>
</dbReference>
<dbReference type="PRINTS" id="PR00195">
    <property type="entry name" value="DYNAMIN"/>
</dbReference>
<dbReference type="PROSITE" id="PS51718">
    <property type="entry name" value="G_DYNAMIN_2"/>
    <property type="match status" value="1"/>
</dbReference>
<dbReference type="Gene3D" id="3.40.50.300">
    <property type="entry name" value="P-loop containing nucleotide triphosphate hydrolases"/>
    <property type="match status" value="1"/>
</dbReference>
<evidence type="ECO:0000256" key="7">
    <source>
        <dbReference type="ARBA" id="ARBA00022792"/>
    </source>
</evidence>
<comment type="subunit">
    <text evidence="19">Oligomeric complex consisting of membrane-bound and soluble forms of OPA1.</text>
</comment>
<keyword evidence="15" id="KW-0472">Membrane</keyword>
<keyword evidence="14" id="KW-0342">GTP-binding</keyword>
<feature type="domain" description="Dynamin-type G" evidence="22">
    <location>
        <begin position="308"/>
        <end position="584"/>
    </location>
</feature>
<comment type="catalytic activity">
    <reaction evidence="18">
        <text>GTP + H2O = GDP + phosphate + H(+)</text>
        <dbReference type="Rhea" id="RHEA:19669"/>
        <dbReference type="ChEBI" id="CHEBI:15377"/>
        <dbReference type="ChEBI" id="CHEBI:15378"/>
        <dbReference type="ChEBI" id="CHEBI:37565"/>
        <dbReference type="ChEBI" id="CHEBI:43474"/>
        <dbReference type="ChEBI" id="CHEBI:58189"/>
        <dbReference type="EC" id="3.6.5.5"/>
    </reaction>
</comment>
<dbReference type="GO" id="GO:0005758">
    <property type="term" value="C:mitochondrial intermembrane space"/>
    <property type="evidence" value="ECO:0007669"/>
    <property type="project" value="UniProtKB-SubCell"/>
</dbReference>
<evidence type="ECO:0000256" key="1">
    <source>
        <dbReference type="ARBA" id="ARBA00004434"/>
    </source>
</evidence>
<dbReference type="GO" id="GO:0003924">
    <property type="term" value="F:GTPase activity"/>
    <property type="evidence" value="ECO:0007669"/>
    <property type="project" value="InterPro"/>
</dbReference>
<dbReference type="GO" id="GO:0005525">
    <property type="term" value="F:GTP binding"/>
    <property type="evidence" value="ECO:0007669"/>
    <property type="project" value="UniProtKB-KW"/>
</dbReference>
<dbReference type="GO" id="GO:0048312">
    <property type="term" value="P:intracellular distribution of mitochondria"/>
    <property type="evidence" value="ECO:0007669"/>
    <property type="project" value="TreeGrafter"/>
</dbReference>
<dbReference type="GO" id="GO:0008053">
    <property type="term" value="P:mitochondrial fusion"/>
    <property type="evidence" value="ECO:0007669"/>
    <property type="project" value="TreeGrafter"/>
</dbReference>
<dbReference type="CDD" id="cd08771">
    <property type="entry name" value="DLP_1"/>
    <property type="match status" value="1"/>
</dbReference>
<evidence type="ECO:0000256" key="2">
    <source>
        <dbReference type="ARBA" id="ARBA00004569"/>
    </source>
</evidence>
<evidence type="ECO:0000259" key="22">
    <source>
        <dbReference type="PROSITE" id="PS51718"/>
    </source>
</evidence>
<evidence type="ECO:0000256" key="17">
    <source>
        <dbReference type="ARBA" id="ARBA00044791"/>
    </source>
</evidence>
<dbReference type="Pfam" id="PF00350">
    <property type="entry name" value="Dynamin_N"/>
    <property type="match status" value="1"/>
</dbReference>
<evidence type="ECO:0000256" key="8">
    <source>
        <dbReference type="ARBA" id="ARBA00022801"/>
    </source>
</evidence>
<dbReference type="InterPro" id="IPR022812">
    <property type="entry name" value="Dynamin"/>
</dbReference>
<keyword evidence="12" id="KW-0446">Lipid-binding</keyword>
<dbReference type="PANTHER" id="PTHR11566:SF67">
    <property type="entry name" value="DYNAMIN-LIKE 120 KDA PROTEIN, MITOCHONDRIAL"/>
    <property type="match status" value="1"/>
</dbReference>
<evidence type="ECO:0000256" key="12">
    <source>
        <dbReference type="ARBA" id="ARBA00023121"/>
    </source>
</evidence>
<keyword evidence="5" id="KW-0053">Apoptosis</keyword>
<evidence type="ECO:0000256" key="21">
    <source>
        <dbReference type="SAM" id="MobiDB-lite"/>
    </source>
</evidence>
<keyword evidence="10" id="KW-1133">Transmembrane helix</keyword>
<reference evidence="23" key="2">
    <citation type="submission" date="2025-08" db="UniProtKB">
        <authorList>
            <consortium name="Ensembl"/>
        </authorList>
    </citation>
    <scope>IDENTIFICATION</scope>
</reference>
<dbReference type="GO" id="GO:0016559">
    <property type="term" value="P:peroxisome fission"/>
    <property type="evidence" value="ECO:0007669"/>
    <property type="project" value="TreeGrafter"/>
</dbReference>
<organism evidence="23 24">
    <name type="scientific">Echeneis naucrates</name>
    <name type="common">Live sharksucker</name>
    <dbReference type="NCBI Taxonomy" id="173247"/>
    <lineage>
        <taxon>Eukaryota</taxon>
        <taxon>Metazoa</taxon>
        <taxon>Chordata</taxon>
        <taxon>Craniata</taxon>
        <taxon>Vertebrata</taxon>
        <taxon>Euteleostomi</taxon>
        <taxon>Actinopterygii</taxon>
        <taxon>Neopterygii</taxon>
        <taxon>Teleostei</taxon>
        <taxon>Neoteleostei</taxon>
        <taxon>Acanthomorphata</taxon>
        <taxon>Carangaria</taxon>
        <taxon>Carangiformes</taxon>
        <taxon>Echeneidae</taxon>
        <taxon>Echeneis</taxon>
    </lineage>
</organism>
<dbReference type="Ensembl" id="ENSENLT00000023040.1">
    <property type="protein sequence ID" value="ENSENLP00000022282.1"/>
    <property type="gene ID" value="ENSENLG00000010040.1"/>
</dbReference>
<dbReference type="GO" id="GO:0000266">
    <property type="term" value="P:mitochondrial fission"/>
    <property type="evidence" value="ECO:0007669"/>
    <property type="project" value="TreeGrafter"/>
</dbReference>
<dbReference type="GO" id="GO:0005874">
    <property type="term" value="C:microtubule"/>
    <property type="evidence" value="ECO:0007669"/>
    <property type="project" value="TreeGrafter"/>
</dbReference>
<name>A0A665USV5_ECHNA</name>
<evidence type="ECO:0000256" key="14">
    <source>
        <dbReference type="ARBA" id="ARBA00023134"/>
    </source>
</evidence>
<reference evidence="23" key="3">
    <citation type="submission" date="2025-09" db="UniProtKB">
        <authorList>
            <consortium name="Ensembl"/>
        </authorList>
    </citation>
    <scope>IDENTIFICATION</scope>
</reference>
<evidence type="ECO:0000256" key="9">
    <source>
        <dbReference type="ARBA" id="ARBA00022946"/>
    </source>
</evidence>
<dbReference type="EC" id="3.6.5.5" evidence="3"/>
<dbReference type="FunFam" id="3.40.50.300:FF:000171">
    <property type="entry name" value="Dynamin-like 120 kDa protein, mitochondrial"/>
    <property type="match status" value="1"/>
</dbReference>
<keyword evidence="24" id="KW-1185">Reference proteome</keyword>
<dbReference type="PANTHER" id="PTHR11566">
    <property type="entry name" value="DYNAMIN"/>
    <property type="match status" value="1"/>
</dbReference>
<keyword evidence="7" id="KW-0999">Mitochondrion inner membrane</keyword>
<keyword evidence="11" id="KW-0175">Coiled coil</keyword>
<evidence type="ECO:0000256" key="3">
    <source>
        <dbReference type="ARBA" id="ARBA00011980"/>
    </source>
</evidence>
<evidence type="ECO:0000256" key="18">
    <source>
        <dbReference type="ARBA" id="ARBA00048040"/>
    </source>
</evidence>
<reference evidence="23" key="1">
    <citation type="submission" date="2021-04" db="EMBL/GenBank/DDBJ databases">
        <authorList>
            <consortium name="Wellcome Sanger Institute Data Sharing"/>
        </authorList>
    </citation>
    <scope>NUCLEOTIDE SEQUENCE [LARGE SCALE GENOMIC DNA]</scope>
</reference>
<sequence>MLRVGGKAGCMACRNLVSTNMGVRFLVPLQKLHPLSRAIHHRYSGNANPQRGPHRTAARYFTSMSRLPMRPPKPPPGSGGRNYQQQRNFWVARLAARLLKLRYLFLGTAVGGGYTAKKTYDEWKDMLPDLSEYNWVIPDFVWELSEQIDFDKLAKALPEMEEISKLLPDLDKIGENFTFLKSLLSSGVSLGSEVKGAGLHLLLETSGDPPLKATDSSAAASQDASDRQYKKSSDKEKVDQLQEELLRTQLKYQRMLERLEKENKELRKVVLQKDDKGIHQRKVKKSLIDLYSEVLDILSDYDANYNTQDHLPRVVVVGDQSAGKTSVLEMIAQARIFPRGSGEMMTRSPVKVTLSEGPHHVAIFKDSGREFDLTKEEDLSALRHEIELRMRKSVKEGQTVSSETISLSVKGPGIQRMVLVDLPGVISTVTTGMASDTKETIFSISKAYMQNPNAIILCIQDGSVDAERSIVTDLVSQMDPQGKRTIFVLTKVDLAEKNLASPSRIQQIVEGKLFPMKALGYFAVVTGKGSTGESIESIKDYEEDFFQSSRLLRDGMLKAHQVTTKNLSLAVSDCFWKMVRESVEQQADVFKASRFNLETEWKNNYPRLRELDRNELYEKAKNEILDEVISLSQVTPQHWEAILQKKLWERVSTHVIENIYLPAAQTMDSGTFNTTVDIKLKQWTDKQLPHKALEVAWETLQEEFARFMAEYKGKDQDDIFDKLKEAVKDESIKRHKWNERAMDSLRVIQHNALEDRSITDKPQWDAAIQFMEETLQSRLKDTESVIRDMVGPDWKERWLNWKNRTADQHIRNETKNELDRLLKLHDDHTAYLANDEVTTVRKNLEGRGVEVDPVLIKDTWHQLYRRHFLQKALAHCNLCKRGFYYYQRHFVDSELECNDVVLFWRIQRMLVITANTLRQQLTNNEVRRMEKNVKEVLEDFGEDTEKKTQLITGRRVQLAEDLKKVREIQEKLEAFIEALHKEK</sequence>
<dbReference type="InterPro" id="IPR001401">
    <property type="entry name" value="Dynamin_GTPase"/>
</dbReference>
<keyword evidence="16" id="KW-1015">Disulfide bond</keyword>
<evidence type="ECO:0000256" key="13">
    <source>
        <dbReference type="ARBA" id="ARBA00023128"/>
    </source>
</evidence>
<evidence type="ECO:0000256" key="15">
    <source>
        <dbReference type="ARBA" id="ARBA00023136"/>
    </source>
</evidence>
<evidence type="ECO:0000256" key="11">
    <source>
        <dbReference type="ARBA" id="ARBA00023054"/>
    </source>
</evidence>
<dbReference type="Proteomes" id="UP000472264">
    <property type="component" value="Chromosome 4"/>
</dbReference>
<feature type="compositionally biased region" description="Basic and acidic residues" evidence="21">
    <location>
        <begin position="224"/>
        <end position="236"/>
    </location>
</feature>
<accession>A0A665USV5</accession>
<protein>
    <recommendedName>
        <fullName evidence="17">Dynamin-like GTPase OPA1, mitochondrial</fullName>
        <ecNumber evidence="3">3.6.5.5</ecNumber>
    </recommendedName>
    <alternativeName>
        <fullName evidence="20">Optic atrophy protein 1 homolog</fullName>
    </alternativeName>
</protein>
<keyword evidence="6" id="KW-0547">Nucleotide-binding</keyword>
<dbReference type="InterPro" id="IPR027417">
    <property type="entry name" value="P-loop_NTPase"/>
</dbReference>
<proteinExistence type="predicted"/>
<gene>
    <name evidence="23" type="primary">opa1</name>
</gene>
<keyword evidence="13" id="KW-0496">Mitochondrion</keyword>
<dbReference type="InterPro" id="IPR045063">
    <property type="entry name" value="Dynamin_N"/>
</dbReference>
<evidence type="ECO:0000256" key="16">
    <source>
        <dbReference type="ARBA" id="ARBA00023157"/>
    </source>
</evidence>
<evidence type="ECO:0000256" key="6">
    <source>
        <dbReference type="ARBA" id="ARBA00022741"/>
    </source>
</evidence>
<dbReference type="SUPFAM" id="SSF52540">
    <property type="entry name" value="P-loop containing nucleoside triphosphate hydrolases"/>
    <property type="match status" value="1"/>
</dbReference>
<evidence type="ECO:0000256" key="5">
    <source>
        <dbReference type="ARBA" id="ARBA00022703"/>
    </source>
</evidence>
<evidence type="ECO:0000256" key="20">
    <source>
        <dbReference type="ARBA" id="ARBA00083666"/>
    </source>
</evidence>
<dbReference type="GO" id="GO:0005743">
    <property type="term" value="C:mitochondrial inner membrane"/>
    <property type="evidence" value="ECO:0007669"/>
    <property type="project" value="UniProtKB-SubCell"/>
</dbReference>
<evidence type="ECO:0000256" key="4">
    <source>
        <dbReference type="ARBA" id="ARBA00022692"/>
    </source>
</evidence>
<dbReference type="AlphaFoldDB" id="A0A665USV5"/>
<keyword evidence="9" id="KW-0809">Transit peptide</keyword>
<dbReference type="GO" id="GO:0008289">
    <property type="term" value="F:lipid binding"/>
    <property type="evidence" value="ECO:0007669"/>
    <property type="project" value="UniProtKB-KW"/>
</dbReference>
<dbReference type="GO" id="GO:0008017">
    <property type="term" value="F:microtubule binding"/>
    <property type="evidence" value="ECO:0007669"/>
    <property type="project" value="TreeGrafter"/>
</dbReference>
<evidence type="ECO:0000256" key="19">
    <source>
        <dbReference type="ARBA" id="ARBA00063873"/>
    </source>
</evidence>
<dbReference type="InterPro" id="IPR045817">
    <property type="entry name" value="OPA1_C"/>
</dbReference>
<keyword evidence="8" id="KW-0378">Hydrolase</keyword>
<dbReference type="InterPro" id="IPR030381">
    <property type="entry name" value="G_DYNAMIN_dom"/>
</dbReference>
<evidence type="ECO:0000313" key="23">
    <source>
        <dbReference type="Ensembl" id="ENSENLP00000022282.1"/>
    </source>
</evidence>
<feature type="region of interest" description="Disordered" evidence="21">
    <location>
        <begin position="210"/>
        <end position="236"/>
    </location>
</feature>
<evidence type="ECO:0000313" key="24">
    <source>
        <dbReference type="Proteomes" id="UP000472264"/>
    </source>
</evidence>
<evidence type="ECO:0000256" key="10">
    <source>
        <dbReference type="ARBA" id="ARBA00022989"/>
    </source>
</evidence>
<keyword evidence="4" id="KW-0812">Transmembrane</keyword>
<dbReference type="GO" id="GO:0006897">
    <property type="term" value="P:endocytosis"/>
    <property type="evidence" value="ECO:0007669"/>
    <property type="project" value="TreeGrafter"/>
</dbReference>
<dbReference type="SMART" id="SM00053">
    <property type="entry name" value="DYNc"/>
    <property type="match status" value="1"/>
</dbReference>